<accession>A0A9Q1C2F7</accession>
<dbReference type="Gene3D" id="3.40.50.720">
    <property type="entry name" value="NAD(P)-binding Rossmann-like Domain"/>
    <property type="match status" value="1"/>
</dbReference>
<dbReference type="InterPro" id="IPR002225">
    <property type="entry name" value="3Beta_OHSteriod_DH/Estase"/>
</dbReference>
<dbReference type="AlphaFoldDB" id="A0A9Q1C2F7"/>
<dbReference type="PANTHER" id="PTHR43245:SF51">
    <property type="entry name" value="SHORT CHAIN DEHYDROGENASE_REDUCTASE FAMILY 42E, MEMBER 2"/>
    <property type="match status" value="1"/>
</dbReference>
<evidence type="ECO:0000313" key="5">
    <source>
        <dbReference type="EMBL" id="KAJ8037367.1"/>
    </source>
</evidence>
<dbReference type="Proteomes" id="UP001152320">
    <property type="component" value="Chromosome 8"/>
</dbReference>
<dbReference type="InterPro" id="IPR050177">
    <property type="entry name" value="Lipid_A_modif_metabolic_enz"/>
</dbReference>
<gene>
    <name evidence="5" type="ORF">HOLleu_18169</name>
</gene>
<dbReference type="OrthoDB" id="2735536at2759"/>
<organism evidence="5 6">
    <name type="scientific">Holothuria leucospilota</name>
    <name type="common">Black long sea cucumber</name>
    <name type="synonym">Mertensiothuria leucospilota</name>
    <dbReference type="NCBI Taxonomy" id="206669"/>
    <lineage>
        <taxon>Eukaryota</taxon>
        <taxon>Metazoa</taxon>
        <taxon>Echinodermata</taxon>
        <taxon>Eleutherozoa</taxon>
        <taxon>Echinozoa</taxon>
        <taxon>Holothuroidea</taxon>
        <taxon>Aspidochirotacea</taxon>
        <taxon>Aspidochirotida</taxon>
        <taxon>Holothuriidae</taxon>
        <taxon>Holothuria</taxon>
    </lineage>
</organism>
<evidence type="ECO:0000256" key="3">
    <source>
        <dbReference type="RuleBase" id="RU004475"/>
    </source>
</evidence>
<reference evidence="5" key="1">
    <citation type="submission" date="2021-10" db="EMBL/GenBank/DDBJ databases">
        <title>Tropical sea cucumber genome reveals ecological adaptation and Cuvierian tubules defense mechanism.</title>
        <authorList>
            <person name="Chen T."/>
        </authorList>
    </citation>
    <scope>NUCLEOTIDE SEQUENCE</scope>
    <source>
        <strain evidence="5">Nanhai2018</strain>
        <tissue evidence="5">Muscle</tissue>
    </source>
</reference>
<dbReference type="GO" id="GO:0006694">
    <property type="term" value="P:steroid biosynthetic process"/>
    <property type="evidence" value="ECO:0007669"/>
    <property type="project" value="InterPro"/>
</dbReference>
<dbReference type="SUPFAM" id="SSF51735">
    <property type="entry name" value="NAD(P)-binding Rossmann-fold domains"/>
    <property type="match status" value="1"/>
</dbReference>
<name>A0A9Q1C2F7_HOLLE</name>
<evidence type="ECO:0000259" key="4">
    <source>
        <dbReference type="Pfam" id="PF01073"/>
    </source>
</evidence>
<proteinExistence type="inferred from homology"/>
<evidence type="ECO:0000313" key="6">
    <source>
        <dbReference type="Proteomes" id="UP001152320"/>
    </source>
</evidence>
<dbReference type="InterPro" id="IPR036291">
    <property type="entry name" value="NAD(P)-bd_dom_sf"/>
</dbReference>
<dbReference type="Pfam" id="PF01073">
    <property type="entry name" value="3Beta_HSD"/>
    <property type="match status" value="1"/>
</dbReference>
<evidence type="ECO:0000256" key="1">
    <source>
        <dbReference type="ARBA" id="ARBA00009219"/>
    </source>
</evidence>
<dbReference type="EMBL" id="JAIZAY010000008">
    <property type="protein sequence ID" value="KAJ8037367.1"/>
    <property type="molecule type" value="Genomic_DNA"/>
</dbReference>
<dbReference type="PANTHER" id="PTHR43245">
    <property type="entry name" value="BIFUNCTIONAL POLYMYXIN RESISTANCE PROTEIN ARNA"/>
    <property type="match status" value="1"/>
</dbReference>
<evidence type="ECO:0000256" key="2">
    <source>
        <dbReference type="ARBA" id="ARBA00023002"/>
    </source>
</evidence>
<comment type="similarity">
    <text evidence="1 3">Belongs to the 3-beta-HSD family.</text>
</comment>
<keyword evidence="6" id="KW-1185">Reference proteome</keyword>
<protein>
    <submittedName>
        <fullName evidence="5">Short-chain dehydrogenase/reductase family 42E member 1</fullName>
    </submittedName>
</protein>
<keyword evidence="2 3" id="KW-0560">Oxidoreductase</keyword>
<dbReference type="GO" id="GO:0016616">
    <property type="term" value="F:oxidoreductase activity, acting on the CH-OH group of donors, NAD or NADP as acceptor"/>
    <property type="evidence" value="ECO:0007669"/>
    <property type="project" value="InterPro"/>
</dbReference>
<feature type="domain" description="3-beta hydroxysteroid dehydrogenase/isomerase" evidence="4">
    <location>
        <begin position="48"/>
        <end position="282"/>
    </location>
</feature>
<sequence>MCCRSSRECTLTYGPWPSRMSAAEAQIKRAGELIRNLDVKSIKGNYFLVTGGAGCFGMHLGRALHLLGGQVTLFDKAGLLEDCDPSIKYVQGDIRNQELLMKVCKGVNCVFHIASYGMSGLAMKRDKLVEEVNVGGTQKLLKACLENNVKRLVYTSTHNVIFNGNPIENGDETIPYVPLDEHKDSYSRTKCMAEQLILSYTGKKTKDGSTFRTSACRAVAIYGRGEQRQFPQVMLALEAGVFLATFGSKDILSSRVHIDNLTNAHILAADALCEHKNHISVSIKAVDGNLLHRVNIGTTWAAALP</sequence>
<comment type="caution">
    <text evidence="5">The sequence shown here is derived from an EMBL/GenBank/DDBJ whole genome shotgun (WGS) entry which is preliminary data.</text>
</comment>